<comment type="caution">
    <text evidence="2">Lacks conserved residue(s) required for the propagation of feature annotation.</text>
</comment>
<proteinExistence type="predicted"/>
<dbReference type="SUPFAM" id="SSF57302">
    <property type="entry name" value="Snake toxin-like"/>
    <property type="match status" value="1"/>
</dbReference>
<dbReference type="EMBL" id="CAWYQH010000001">
    <property type="protein sequence ID" value="CAK8671206.1"/>
    <property type="molecule type" value="Genomic_DNA"/>
</dbReference>
<protein>
    <recommendedName>
        <fullName evidence="4">Sushi domain-containing protein</fullName>
    </recommendedName>
</protein>
<dbReference type="Gene3D" id="2.10.70.10">
    <property type="entry name" value="Complement Module, domain 1"/>
    <property type="match status" value="1"/>
</dbReference>
<dbReference type="InterPro" id="IPR035076">
    <property type="entry name" value="Toxin/TOLIP"/>
</dbReference>
<dbReference type="SUPFAM" id="SSF57535">
    <property type="entry name" value="Complement control module/SCR domain"/>
    <property type="match status" value="1"/>
</dbReference>
<evidence type="ECO:0000313" key="6">
    <source>
        <dbReference type="Proteomes" id="UP001642483"/>
    </source>
</evidence>
<evidence type="ECO:0000256" key="2">
    <source>
        <dbReference type="PROSITE-ProRule" id="PRU00302"/>
    </source>
</evidence>
<evidence type="ECO:0000256" key="3">
    <source>
        <dbReference type="SAM" id="Phobius"/>
    </source>
</evidence>
<dbReference type="InterPro" id="IPR035976">
    <property type="entry name" value="Sushi/SCR/CCP_sf"/>
</dbReference>
<dbReference type="InterPro" id="IPR000436">
    <property type="entry name" value="Sushi_SCR_CCP_dom"/>
</dbReference>
<dbReference type="PROSITE" id="PS50923">
    <property type="entry name" value="SUSHI"/>
    <property type="match status" value="1"/>
</dbReference>
<reference evidence="5 6" key="1">
    <citation type="submission" date="2024-02" db="EMBL/GenBank/DDBJ databases">
        <authorList>
            <person name="Daric V."/>
            <person name="Darras S."/>
        </authorList>
    </citation>
    <scope>NUCLEOTIDE SEQUENCE [LARGE SCALE GENOMIC DNA]</scope>
</reference>
<evidence type="ECO:0000256" key="1">
    <source>
        <dbReference type="ARBA" id="ARBA00023157"/>
    </source>
</evidence>
<keyword evidence="1" id="KW-1015">Disulfide bond</keyword>
<feature type="domain" description="Sushi" evidence="4">
    <location>
        <begin position="158"/>
        <end position="221"/>
    </location>
</feature>
<accession>A0ABP0EW48</accession>
<dbReference type="Pfam" id="PF00087">
    <property type="entry name" value="Toxin_TOLIP"/>
    <property type="match status" value="1"/>
</dbReference>
<dbReference type="CDD" id="cd23539">
    <property type="entry name" value="TFP_LU_ECD_CinHb4_like"/>
    <property type="match status" value="1"/>
</dbReference>
<organism evidence="5 6">
    <name type="scientific">Clavelina lepadiformis</name>
    <name type="common">Light-bulb sea squirt</name>
    <name type="synonym">Ascidia lepadiformis</name>
    <dbReference type="NCBI Taxonomy" id="159417"/>
    <lineage>
        <taxon>Eukaryota</taxon>
        <taxon>Metazoa</taxon>
        <taxon>Chordata</taxon>
        <taxon>Tunicata</taxon>
        <taxon>Ascidiacea</taxon>
        <taxon>Aplousobranchia</taxon>
        <taxon>Clavelinidae</taxon>
        <taxon>Clavelina</taxon>
    </lineage>
</organism>
<keyword evidence="3" id="KW-0812">Transmembrane</keyword>
<keyword evidence="6" id="KW-1185">Reference proteome</keyword>
<gene>
    <name evidence="5" type="ORF">CVLEPA_LOCUS217</name>
</gene>
<dbReference type="InterPro" id="IPR045860">
    <property type="entry name" value="Snake_toxin-like_sf"/>
</dbReference>
<comment type="caution">
    <text evidence="5">The sequence shown here is derived from an EMBL/GenBank/DDBJ whole genome shotgun (WGS) entry which is preliminary data.</text>
</comment>
<feature type="transmembrane region" description="Helical" evidence="3">
    <location>
        <begin position="12"/>
        <end position="31"/>
    </location>
</feature>
<name>A0ABP0EW48_CLALP</name>
<keyword evidence="3" id="KW-0472">Membrane</keyword>
<sequence>MRTRTYQSRTMSFKFGIIVSVLHWCVVTIAGRDLHCYECVDAYSNKHCLRIGKIVKCHRNQDACMTVVRRMRTGYKAIRITKRCKQGLACENYYRQNVGGLPGVFRAATERQCAGEGGPPTPSAACRCCCAGNLCNYGFMEACNGAFLRRPKMPQNEPTCPSIEGLFLNGKATCSRDHLPTSRCHFKCDRFYDLYGSTDVTCVKKDFAKAEWSNRPPCCALPCPPYGSMDLIFAMQHTVASSTIWEAIKSFTMSILRPFVEADRLGTRVGFFTFGKKPDAVSQFMLNSDIKPSNLLYRRVRNLKRRTYGNFLCGRICTRPEPDCSFRPKGAVQQSVRQNHLSARRRS</sequence>
<keyword evidence="2" id="KW-0768">Sushi</keyword>
<evidence type="ECO:0000313" key="5">
    <source>
        <dbReference type="EMBL" id="CAK8671206.1"/>
    </source>
</evidence>
<evidence type="ECO:0000259" key="4">
    <source>
        <dbReference type="PROSITE" id="PS50923"/>
    </source>
</evidence>
<keyword evidence="3" id="KW-1133">Transmembrane helix</keyword>
<dbReference type="Proteomes" id="UP001642483">
    <property type="component" value="Unassembled WGS sequence"/>
</dbReference>